<organism evidence="1">
    <name type="scientific">Tanacetum cinerariifolium</name>
    <name type="common">Dalmatian daisy</name>
    <name type="synonym">Chrysanthemum cinerariifolium</name>
    <dbReference type="NCBI Taxonomy" id="118510"/>
    <lineage>
        <taxon>Eukaryota</taxon>
        <taxon>Viridiplantae</taxon>
        <taxon>Streptophyta</taxon>
        <taxon>Embryophyta</taxon>
        <taxon>Tracheophyta</taxon>
        <taxon>Spermatophyta</taxon>
        <taxon>Magnoliopsida</taxon>
        <taxon>eudicotyledons</taxon>
        <taxon>Gunneridae</taxon>
        <taxon>Pentapetalae</taxon>
        <taxon>asterids</taxon>
        <taxon>campanulids</taxon>
        <taxon>Asterales</taxon>
        <taxon>Asteraceae</taxon>
        <taxon>Asteroideae</taxon>
        <taxon>Anthemideae</taxon>
        <taxon>Anthemidinae</taxon>
        <taxon>Tanacetum</taxon>
    </lineage>
</organism>
<evidence type="ECO:0000313" key="1">
    <source>
        <dbReference type="EMBL" id="GFD41071.1"/>
    </source>
</evidence>
<name>A0A699W838_TANCI</name>
<feature type="non-terminal residue" evidence="1">
    <location>
        <position position="1"/>
    </location>
</feature>
<proteinExistence type="predicted"/>
<protein>
    <submittedName>
        <fullName evidence="1">Uncharacterized protein</fullName>
    </submittedName>
</protein>
<reference evidence="1" key="1">
    <citation type="journal article" date="2019" name="Sci. Rep.">
        <title>Draft genome of Tanacetum cinerariifolium, the natural source of mosquito coil.</title>
        <authorList>
            <person name="Yamashiro T."/>
            <person name="Shiraishi A."/>
            <person name="Satake H."/>
            <person name="Nakayama K."/>
        </authorList>
    </citation>
    <scope>NUCLEOTIDE SEQUENCE</scope>
</reference>
<accession>A0A699W838</accession>
<comment type="caution">
    <text evidence="1">The sequence shown here is derived from an EMBL/GenBank/DDBJ whole genome shotgun (WGS) entry which is preliminary data.</text>
</comment>
<dbReference type="EMBL" id="BKCJ011545299">
    <property type="protein sequence ID" value="GFD41071.1"/>
    <property type="molecule type" value="Genomic_DNA"/>
</dbReference>
<dbReference type="AlphaFoldDB" id="A0A699W838"/>
<gene>
    <name evidence="1" type="ORF">Tci_913040</name>
</gene>
<sequence>RGLGIGEEVVTCKLYLGLAFIIPTLKRVTIGCWEVSGGGGGAGVVSGVGVVCGDGVDSGVGGVDCGVVHGLVCGGVC</sequence>